<comment type="similarity">
    <text evidence="1">Belongs to the GrpE family.</text>
</comment>
<evidence type="ECO:0000256" key="3">
    <source>
        <dbReference type="SAM" id="MobiDB-lite"/>
    </source>
</evidence>
<accession>A0ABZ0Z2J0</accession>
<dbReference type="Gene3D" id="2.30.22.10">
    <property type="entry name" value="Head domain of nucleotide exchange factor GrpE"/>
    <property type="match status" value="1"/>
</dbReference>
<proteinExistence type="inferred from homology"/>
<sequence length="190" mass="21864">MNNQEELKDSPKKYPADDIQPDVCSETYDTNINNDNSSEDEMTLETAYMALRDDRDNWKSKYMYTLADFDTYKRNAEKEKKNLAKYGSEKVVKEILPIIDDFERSFEHLDKESAKGITLIYNKFISVLTKHGVAAFEVKEGDKFDENYHEAVSVLPAQSEEQKGTIAACTEIGYVLNDKVIRYAKVVVFN</sequence>
<dbReference type="PANTHER" id="PTHR21237">
    <property type="entry name" value="GRPE PROTEIN"/>
    <property type="match status" value="1"/>
</dbReference>
<organism evidence="4 5">
    <name type="scientific">phage Lak_Megaphage_RVC_JS4_GC31</name>
    <dbReference type="NCBI Taxonomy" id="3109228"/>
    <lineage>
        <taxon>Viruses</taxon>
        <taxon>Duplodnaviria</taxon>
        <taxon>Heunggongvirae</taxon>
        <taxon>Uroviricota</taxon>
        <taxon>Caudoviricetes</taxon>
        <taxon>Caudoviricetes code 15 clade</taxon>
    </lineage>
</organism>
<protein>
    <recommendedName>
        <fullName evidence="6">Protein GrpE</fullName>
    </recommendedName>
</protein>
<dbReference type="InterPro" id="IPR009012">
    <property type="entry name" value="GrpE_head"/>
</dbReference>
<dbReference type="PRINTS" id="PR00773">
    <property type="entry name" value="GRPEPROTEIN"/>
</dbReference>
<dbReference type="SUPFAM" id="SSF51064">
    <property type="entry name" value="Head domain of nucleotide exchange factor GrpE"/>
    <property type="match status" value="1"/>
</dbReference>
<dbReference type="PROSITE" id="PS01071">
    <property type="entry name" value="GRPE"/>
    <property type="match status" value="1"/>
</dbReference>
<dbReference type="PANTHER" id="PTHR21237:SF23">
    <property type="entry name" value="GRPE PROTEIN HOMOLOG, MITOCHONDRIAL"/>
    <property type="match status" value="1"/>
</dbReference>
<dbReference type="Proteomes" id="UP001349343">
    <property type="component" value="Segment"/>
</dbReference>
<dbReference type="InterPro" id="IPR013805">
    <property type="entry name" value="GrpE_CC"/>
</dbReference>
<evidence type="ECO:0000256" key="2">
    <source>
        <dbReference type="ARBA" id="ARBA00023186"/>
    </source>
</evidence>
<evidence type="ECO:0000313" key="4">
    <source>
        <dbReference type="EMBL" id="WQJ52901.1"/>
    </source>
</evidence>
<name>A0ABZ0Z2J0_9CAUD</name>
<evidence type="ECO:0008006" key="6">
    <source>
        <dbReference type="Google" id="ProtNLM"/>
    </source>
</evidence>
<dbReference type="SUPFAM" id="SSF58014">
    <property type="entry name" value="Coiled-coil domain of nucleotide exchange factor GrpE"/>
    <property type="match status" value="1"/>
</dbReference>
<dbReference type="Gene3D" id="3.90.20.20">
    <property type="match status" value="1"/>
</dbReference>
<keyword evidence="2" id="KW-0143">Chaperone</keyword>
<reference evidence="4 5" key="1">
    <citation type="submission" date="2023-11" db="EMBL/GenBank/DDBJ databases">
        <authorList>
            <person name="Cook R."/>
            <person name="Crisci M."/>
            <person name="Pye H."/>
            <person name="Adriaenssens E."/>
            <person name="Santini J."/>
        </authorList>
    </citation>
    <scope>NUCLEOTIDE SEQUENCE [LARGE SCALE GENOMIC DNA]</scope>
    <source>
        <strain evidence="4">Lak_Megaphage_RVC_JS4_GC31</strain>
    </source>
</reference>
<feature type="region of interest" description="Disordered" evidence="3">
    <location>
        <begin position="1"/>
        <end position="40"/>
    </location>
</feature>
<dbReference type="Pfam" id="PF01025">
    <property type="entry name" value="GrpE"/>
    <property type="match status" value="1"/>
</dbReference>
<dbReference type="HAMAP" id="MF_01151">
    <property type="entry name" value="GrpE"/>
    <property type="match status" value="1"/>
</dbReference>
<keyword evidence="5" id="KW-1185">Reference proteome</keyword>
<dbReference type="InterPro" id="IPR000740">
    <property type="entry name" value="GrpE"/>
</dbReference>
<dbReference type="EMBL" id="OR769222">
    <property type="protein sequence ID" value="WQJ52901.1"/>
    <property type="molecule type" value="Genomic_DNA"/>
</dbReference>
<feature type="compositionally biased region" description="Basic and acidic residues" evidence="3">
    <location>
        <begin position="1"/>
        <end position="16"/>
    </location>
</feature>
<feature type="compositionally biased region" description="Polar residues" evidence="3">
    <location>
        <begin position="27"/>
        <end position="36"/>
    </location>
</feature>
<dbReference type="CDD" id="cd00446">
    <property type="entry name" value="GrpE"/>
    <property type="match status" value="1"/>
</dbReference>
<evidence type="ECO:0000313" key="5">
    <source>
        <dbReference type="Proteomes" id="UP001349343"/>
    </source>
</evidence>
<evidence type="ECO:0000256" key="1">
    <source>
        <dbReference type="ARBA" id="ARBA00009054"/>
    </source>
</evidence>